<dbReference type="Proteomes" id="UP000295063">
    <property type="component" value="Unassembled WGS sequence"/>
</dbReference>
<dbReference type="SUPFAM" id="SSF53098">
    <property type="entry name" value="Ribonuclease H-like"/>
    <property type="match status" value="1"/>
</dbReference>
<evidence type="ECO:0000259" key="2">
    <source>
        <dbReference type="SMART" id="SM00479"/>
    </source>
</evidence>
<dbReference type="CDD" id="cd06130">
    <property type="entry name" value="DNA_pol_III_epsilon_like"/>
    <property type="match status" value="1"/>
</dbReference>
<dbReference type="Pfam" id="PF00929">
    <property type="entry name" value="RNase_T"/>
    <property type="match status" value="1"/>
</dbReference>
<dbReference type="PANTHER" id="PTHR30231">
    <property type="entry name" value="DNA POLYMERASE III SUBUNIT EPSILON"/>
    <property type="match status" value="1"/>
</dbReference>
<organism evidence="3 4">
    <name type="scientific">Anaerospora hongkongensis</name>
    <dbReference type="NCBI Taxonomy" id="244830"/>
    <lineage>
        <taxon>Bacteria</taxon>
        <taxon>Bacillati</taxon>
        <taxon>Bacillota</taxon>
        <taxon>Negativicutes</taxon>
        <taxon>Selenomonadales</taxon>
        <taxon>Sporomusaceae</taxon>
        <taxon>Anaerospora</taxon>
    </lineage>
</organism>
<dbReference type="PANTHER" id="PTHR30231:SF42">
    <property type="entry name" value="EXONUCLEASE"/>
    <property type="match status" value="1"/>
</dbReference>
<keyword evidence="4" id="KW-1185">Reference proteome</keyword>
<dbReference type="GO" id="GO:0005829">
    <property type="term" value="C:cytosol"/>
    <property type="evidence" value="ECO:0007669"/>
    <property type="project" value="TreeGrafter"/>
</dbReference>
<dbReference type="InterPro" id="IPR012337">
    <property type="entry name" value="RNaseH-like_sf"/>
</dbReference>
<protein>
    <submittedName>
        <fullName evidence="3">DNA polymerase-3 subunit epsilon</fullName>
    </submittedName>
</protein>
<reference evidence="3 4" key="1">
    <citation type="submission" date="2019-03" db="EMBL/GenBank/DDBJ databases">
        <title>Genomic Encyclopedia of Type Strains, Phase IV (KMG-IV): sequencing the most valuable type-strain genomes for metagenomic binning, comparative biology and taxonomic classification.</title>
        <authorList>
            <person name="Goeker M."/>
        </authorList>
    </citation>
    <scope>NUCLEOTIDE SEQUENCE [LARGE SCALE GENOMIC DNA]</scope>
    <source>
        <strain evidence="3 4">DSM 15969</strain>
    </source>
</reference>
<evidence type="ECO:0000313" key="4">
    <source>
        <dbReference type="Proteomes" id="UP000295063"/>
    </source>
</evidence>
<dbReference type="RefSeq" id="WP_132078022.1">
    <property type="nucleotide sequence ID" value="NZ_DAMAKO010000015.1"/>
</dbReference>
<comment type="caution">
    <text evidence="3">The sequence shown here is derived from an EMBL/GenBank/DDBJ whole genome shotgun (WGS) entry which is preliminary data.</text>
</comment>
<keyword evidence="1" id="KW-0269">Exonuclease</keyword>
<name>A0A4R1PZ82_9FIRM</name>
<dbReference type="FunFam" id="3.30.420.10:FF:000045">
    <property type="entry name" value="3'-5' exonuclease DinG"/>
    <property type="match status" value="1"/>
</dbReference>
<proteinExistence type="predicted"/>
<keyword evidence="1" id="KW-0378">Hydrolase</keyword>
<evidence type="ECO:0000313" key="3">
    <source>
        <dbReference type="EMBL" id="TCL38274.1"/>
    </source>
</evidence>
<dbReference type="InterPro" id="IPR036397">
    <property type="entry name" value="RNaseH_sf"/>
</dbReference>
<dbReference type="GO" id="GO:0003676">
    <property type="term" value="F:nucleic acid binding"/>
    <property type="evidence" value="ECO:0007669"/>
    <property type="project" value="InterPro"/>
</dbReference>
<feature type="domain" description="Exonuclease" evidence="2">
    <location>
        <begin position="2"/>
        <end position="166"/>
    </location>
</feature>
<dbReference type="SMART" id="SM00479">
    <property type="entry name" value="EXOIII"/>
    <property type="match status" value="1"/>
</dbReference>
<gene>
    <name evidence="3" type="ORF">EV210_104258</name>
</gene>
<dbReference type="EMBL" id="SLUI01000004">
    <property type="protein sequence ID" value="TCL38274.1"/>
    <property type="molecule type" value="Genomic_DNA"/>
</dbReference>
<keyword evidence="1" id="KW-0540">Nuclease</keyword>
<dbReference type="Gene3D" id="3.30.420.10">
    <property type="entry name" value="Ribonuclease H-like superfamily/Ribonuclease H"/>
    <property type="match status" value="1"/>
</dbReference>
<dbReference type="OrthoDB" id="9776650at2"/>
<sequence>MNFVAIDFETANRYRTSACSIAAVTVENGKISKSAYSLIRPPELKFDYWNTRIHGIKAEDVADKPTFAELWEKIRPHLEDKIVIAHNAAFDMSVLRSVIKAYDLPVPRFHHVCTVDVAKRVWPDQSSYRLSALADNFGVSFAHHHALHDAKVCAFLAIKAAENLQVANFNELLQVLNMKLKEF</sequence>
<evidence type="ECO:0000256" key="1">
    <source>
        <dbReference type="ARBA" id="ARBA00022839"/>
    </source>
</evidence>
<dbReference type="AlphaFoldDB" id="A0A4R1PZ82"/>
<accession>A0A4R1PZ82</accession>
<dbReference type="InterPro" id="IPR013520">
    <property type="entry name" value="Ribonucl_H"/>
</dbReference>
<dbReference type="GO" id="GO:0008408">
    <property type="term" value="F:3'-5' exonuclease activity"/>
    <property type="evidence" value="ECO:0007669"/>
    <property type="project" value="TreeGrafter"/>
</dbReference>